<dbReference type="InterPro" id="IPR023090">
    <property type="entry name" value="UPF0702_alpha/beta_dom_sf"/>
</dbReference>
<name>R4G1Y5_9BACL</name>
<evidence type="ECO:0008006" key="12">
    <source>
        <dbReference type="Google" id="ProtNLM"/>
    </source>
</evidence>
<feature type="transmembrane region" description="Helical" evidence="7">
    <location>
        <begin position="79"/>
        <end position="99"/>
    </location>
</feature>
<reference evidence="11" key="1">
    <citation type="journal article" date="2013" name="Genome">
        <title>Draft Genome Sequence of a Thermophilic Member of the Bacillaceae, Anoxybacillus flavithermus Strain Kn10, Isolated from the Kan-nawa Hot Spring in Japan.</title>
        <authorList>
            <person name="Matsutani M."/>
            <person name="Shirakihara Y."/>
            <person name="Imada K."/>
            <person name="Yakushi T."/>
            <person name="Matsushita K."/>
        </authorList>
    </citation>
    <scope>NUCLEOTIDE SEQUENCE [LARGE SCALE GENOMIC DNA]</scope>
    <source>
        <strain evidence="11">NBRC 109594</strain>
    </source>
</reference>
<keyword evidence="6 7" id="KW-0472">Membrane</keyword>
<dbReference type="InterPro" id="IPR048454">
    <property type="entry name" value="YetF_N"/>
</dbReference>
<evidence type="ECO:0000313" key="11">
    <source>
        <dbReference type="Proteomes" id="UP000013057"/>
    </source>
</evidence>
<sequence length="245" mass="27776">MFSFSLGILTKEATEERISVMNEFGQIAVELIVGYIALFIMAKILGRTQITQITPFDFISALVLGELVGNGLYDANVGLAQVLFAIALWGLLIYATEMITQKKKELRELLEGKPVIVISKGKILYDALKKTKLDLNQLQHLLRARNVFSVREVEYAILETDGTVSVMKKAPYEQPTRQDHNISASEAVLPVTVIIDGEVIWDNLRENGWDEQWLKKHMRHAGFENYSDILYAEWQDGKGMHVQSY</sequence>
<evidence type="ECO:0000256" key="7">
    <source>
        <dbReference type="SAM" id="Phobius"/>
    </source>
</evidence>
<proteinExistence type="inferred from homology"/>
<dbReference type="Pfam" id="PF04239">
    <property type="entry name" value="DUF421"/>
    <property type="match status" value="1"/>
</dbReference>
<dbReference type="GO" id="GO:0005886">
    <property type="term" value="C:plasma membrane"/>
    <property type="evidence" value="ECO:0007669"/>
    <property type="project" value="UniProtKB-SubCell"/>
</dbReference>
<evidence type="ECO:0000256" key="2">
    <source>
        <dbReference type="ARBA" id="ARBA00006448"/>
    </source>
</evidence>
<evidence type="ECO:0000256" key="5">
    <source>
        <dbReference type="ARBA" id="ARBA00022989"/>
    </source>
</evidence>
<keyword evidence="4 7" id="KW-0812">Transmembrane</keyword>
<evidence type="ECO:0000256" key="6">
    <source>
        <dbReference type="ARBA" id="ARBA00023136"/>
    </source>
</evidence>
<evidence type="ECO:0000259" key="8">
    <source>
        <dbReference type="Pfam" id="PF04239"/>
    </source>
</evidence>
<gene>
    <name evidence="10" type="ORF">KN10_2390</name>
</gene>
<feature type="domain" description="YetF-like N-terminal transmembrane" evidence="9">
    <location>
        <begin position="26"/>
        <end position="99"/>
    </location>
</feature>
<dbReference type="Proteomes" id="UP000013057">
    <property type="component" value="Unassembled WGS sequence"/>
</dbReference>
<evidence type="ECO:0000256" key="1">
    <source>
        <dbReference type="ARBA" id="ARBA00004651"/>
    </source>
</evidence>
<feature type="transmembrane region" description="Helical" evidence="7">
    <location>
        <begin position="24"/>
        <end position="42"/>
    </location>
</feature>
<dbReference type="InterPro" id="IPR007353">
    <property type="entry name" value="DUF421"/>
</dbReference>
<keyword evidence="3" id="KW-1003">Cell membrane</keyword>
<dbReference type="Gene3D" id="3.30.240.20">
    <property type="entry name" value="bsu07140 like domains"/>
    <property type="match status" value="2"/>
</dbReference>
<comment type="subcellular location">
    <subcellularLocation>
        <location evidence="1">Cell membrane</location>
        <topology evidence="1">Multi-pass membrane protein</topology>
    </subcellularLocation>
</comment>
<feature type="domain" description="YetF C-terminal" evidence="8">
    <location>
        <begin position="102"/>
        <end position="235"/>
    </location>
</feature>
<organism evidence="10 11">
    <name type="scientific">Anoxybacillus flavithermus NBRC 109594</name>
    <dbReference type="NCBI Taxonomy" id="1315967"/>
    <lineage>
        <taxon>Bacteria</taxon>
        <taxon>Bacillati</taxon>
        <taxon>Bacillota</taxon>
        <taxon>Bacilli</taxon>
        <taxon>Bacillales</taxon>
        <taxon>Anoxybacillaceae</taxon>
        <taxon>Anoxybacillus</taxon>
    </lineage>
</organism>
<accession>R4G1Y5</accession>
<dbReference type="PANTHER" id="PTHR34582">
    <property type="entry name" value="UPF0702 TRANSMEMBRANE PROTEIN YCAP"/>
    <property type="match status" value="1"/>
</dbReference>
<dbReference type="AlphaFoldDB" id="R4G1Y5"/>
<comment type="caution">
    <text evidence="10">The sequence shown here is derived from an EMBL/GenBank/DDBJ whole genome shotgun (WGS) entry which is preliminary data.</text>
</comment>
<dbReference type="EMBL" id="BARH01000022">
    <property type="protein sequence ID" value="GAC91954.1"/>
    <property type="molecule type" value="Genomic_DNA"/>
</dbReference>
<comment type="similarity">
    <text evidence="2">Belongs to the UPF0702 family.</text>
</comment>
<evidence type="ECO:0000256" key="4">
    <source>
        <dbReference type="ARBA" id="ARBA00022692"/>
    </source>
</evidence>
<protein>
    <recommendedName>
        <fullName evidence="12">DUF421 domain-containing protein</fullName>
    </recommendedName>
</protein>
<evidence type="ECO:0000256" key="3">
    <source>
        <dbReference type="ARBA" id="ARBA00022475"/>
    </source>
</evidence>
<evidence type="ECO:0000259" key="9">
    <source>
        <dbReference type="Pfam" id="PF20730"/>
    </source>
</evidence>
<keyword evidence="5 7" id="KW-1133">Transmembrane helix</keyword>
<dbReference type="Pfam" id="PF20730">
    <property type="entry name" value="YetF_N"/>
    <property type="match status" value="1"/>
</dbReference>
<evidence type="ECO:0000313" key="10">
    <source>
        <dbReference type="EMBL" id="GAC91954.1"/>
    </source>
</evidence>
<dbReference type="PANTHER" id="PTHR34582:SF5">
    <property type="entry name" value="UPF0702 TRANSMEMBRANE PROTEIN YETF"/>
    <property type="match status" value="1"/>
</dbReference>